<accession>A0A163M0H1</accession>
<dbReference type="EMBL" id="LT553140">
    <property type="protein sequence ID" value="SAM00088.1"/>
    <property type="molecule type" value="Genomic_DNA"/>
</dbReference>
<gene>
    <name evidence="1" type="primary">ABSGL_05763.1 scaffold 7482</name>
</gene>
<dbReference type="AlphaFoldDB" id="A0A163M0H1"/>
<proteinExistence type="predicted"/>
<keyword evidence="2" id="KW-1185">Reference proteome</keyword>
<reference evidence="1" key="1">
    <citation type="submission" date="2016-04" db="EMBL/GenBank/DDBJ databases">
        <authorList>
            <person name="Evans L.H."/>
            <person name="Alamgir A."/>
            <person name="Owens N."/>
            <person name="Weber N.D."/>
            <person name="Virtaneva K."/>
            <person name="Barbian K."/>
            <person name="Babar A."/>
            <person name="Rosenke K."/>
        </authorList>
    </citation>
    <scope>NUCLEOTIDE SEQUENCE [LARGE SCALE GENOMIC DNA]</scope>
    <source>
        <strain evidence="1">CBS 101.48</strain>
    </source>
</reference>
<evidence type="ECO:0000313" key="2">
    <source>
        <dbReference type="Proteomes" id="UP000078561"/>
    </source>
</evidence>
<sequence>MSSNQRTSRRPIITMEDLARMIRKDRMEIRALRELLETHLERLAPPAASPIYPGPTVNSRINIPEMPGVQKRSTTKGKIVRAIELHLLADAKAGCSEVLLAKIKNGSKMAPDERKAHAVFNLVSLWAKNLADGEIALLGTTPTFPSLDLAKQEEMIANLEASGLRYGIHLARAKDSLIARYLLTSKFATPHDQACKQAKLEAAQSTQAQAVEDLSNNGINGDEGDYFSDGTIDWSADWAAENGRVIPISGTSKAYCCIMRNTQL</sequence>
<evidence type="ECO:0000313" key="1">
    <source>
        <dbReference type="EMBL" id="SAM00088.1"/>
    </source>
</evidence>
<dbReference type="Proteomes" id="UP000078561">
    <property type="component" value="Unassembled WGS sequence"/>
</dbReference>
<protein>
    <submittedName>
        <fullName evidence="1">Uncharacterized protein</fullName>
    </submittedName>
</protein>
<dbReference type="InParanoid" id="A0A163M0H1"/>
<name>A0A163M0H1_ABSGL</name>
<organism evidence="1">
    <name type="scientific">Absidia glauca</name>
    <name type="common">Pin mould</name>
    <dbReference type="NCBI Taxonomy" id="4829"/>
    <lineage>
        <taxon>Eukaryota</taxon>
        <taxon>Fungi</taxon>
        <taxon>Fungi incertae sedis</taxon>
        <taxon>Mucoromycota</taxon>
        <taxon>Mucoromycotina</taxon>
        <taxon>Mucoromycetes</taxon>
        <taxon>Mucorales</taxon>
        <taxon>Cunninghamellaceae</taxon>
        <taxon>Absidia</taxon>
    </lineage>
</organism>